<dbReference type="AlphaFoldDB" id="A0A0P6YJP5"/>
<evidence type="ECO:0000313" key="2">
    <source>
        <dbReference type="Proteomes" id="UP000050501"/>
    </source>
</evidence>
<dbReference type="RefSeq" id="WP_062419244.1">
    <property type="nucleotide sequence ID" value="NZ_DF967974.1"/>
</dbReference>
<dbReference type="Gene3D" id="3.40.50.300">
    <property type="entry name" value="P-loop containing nucleotide triphosphate hydrolases"/>
    <property type="match status" value="1"/>
</dbReference>
<proteinExistence type="predicted"/>
<name>A0A0P6YJP5_9CHLR</name>
<gene>
    <name evidence="1" type="ORF">ADN01_01845</name>
</gene>
<organism evidence="1 2">
    <name type="scientific">Levilinea saccharolytica</name>
    <dbReference type="NCBI Taxonomy" id="229921"/>
    <lineage>
        <taxon>Bacteria</taxon>
        <taxon>Bacillati</taxon>
        <taxon>Chloroflexota</taxon>
        <taxon>Anaerolineae</taxon>
        <taxon>Anaerolineales</taxon>
        <taxon>Anaerolineaceae</taxon>
        <taxon>Levilinea</taxon>
    </lineage>
</organism>
<comment type="caution">
    <text evidence="1">The sequence shown here is derived from an EMBL/GenBank/DDBJ whole genome shotgun (WGS) entry which is preliminary data.</text>
</comment>
<keyword evidence="2" id="KW-1185">Reference proteome</keyword>
<dbReference type="OrthoDB" id="143942at2"/>
<dbReference type="InterPro" id="IPR050678">
    <property type="entry name" value="DNA_Partitioning_ATPase"/>
</dbReference>
<sequence>MNDFAYQTNKITIMLAGAGHDVVYYQMQQPILADQRFMISGHAAQWSMFETNLNNLRPDLVIVQTDIAPDPDTLIRSLQKISAWRGIAIVVLPLAQKDFQGAFTKVDTVRGVFVAPVNWTEIIQAAYGAAMTARASLTQAAPMQQGVSSYSNSGASAYITGTKRIAVLSHAGGSGCSTIAENLAYELSVRLSVKTLLVSMGLPPAAAPHLGLRYVPNLTEYFDRPGKAAFQAAIQRKENLEILLAPESSLEYMHILESSSKGTGEGSINGMLIDSEDGRYAAIVMDVPTTEDLWMMHSIIFANYALIVARPTLADLTAIRHTLTLLLTGLKSEKRLARDSIYLVLNQTSDRSSFTPRLFQEELSKSLGWAPPIAAIVPFDPGVPQAQDDGLMPVTRGDEFAKGIRAIINTLFPLVENNLARADGKKGILRLPKIRFT</sequence>
<dbReference type="PANTHER" id="PTHR13696:SF99">
    <property type="entry name" value="COBYRINIC ACID AC-DIAMIDE SYNTHASE"/>
    <property type="match status" value="1"/>
</dbReference>
<reference evidence="1 2" key="1">
    <citation type="submission" date="2015-07" db="EMBL/GenBank/DDBJ databases">
        <title>Genome sequence of Levilinea saccharolytica DSM 16555.</title>
        <authorList>
            <person name="Hemp J."/>
            <person name="Ward L.M."/>
            <person name="Pace L.A."/>
            <person name="Fischer W.W."/>
        </authorList>
    </citation>
    <scope>NUCLEOTIDE SEQUENCE [LARGE SCALE GENOMIC DNA]</scope>
    <source>
        <strain evidence="1 2">KIBI-1</strain>
    </source>
</reference>
<dbReference type="Proteomes" id="UP000050501">
    <property type="component" value="Unassembled WGS sequence"/>
</dbReference>
<accession>A0A0P6YJP5</accession>
<dbReference type="SUPFAM" id="SSF52540">
    <property type="entry name" value="P-loop containing nucleoside triphosphate hydrolases"/>
    <property type="match status" value="1"/>
</dbReference>
<dbReference type="InterPro" id="IPR027417">
    <property type="entry name" value="P-loop_NTPase"/>
</dbReference>
<dbReference type="EMBL" id="LGCM01000008">
    <property type="protein sequence ID" value="KPL90825.1"/>
    <property type="molecule type" value="Genomic_DNA"/>
</dbReference>
<dbReference type="STRING" id="229921.ADN01_01845"/>
<dbReference type="PANTHER" id="PTHR13696">
    <property type="entry name" value="P-LOOP CONTAINING NUCLEOSIDE TRIPHOSPHATE HYDROLASE"/>
    <property type="match status" value="1"/>
</dbReference>
<protein>
    <submittedName>
        <fullName evidence="1">Uncharacterized protein</fullName>
    </submittedName>
</protein>
<evidence type="ECO:0000313" key="1">
    <source>
        <dbReference type="EMBL" id="KPL90825.1"/>
    </source>
</evidence>